<dbReference type="EMBL" id="CAJJDP010000091">
    <property type="protein sequence ID" value="CAD8188468.1"/>
    <property type="molecule type" value="Genomic_DNA"/>
</dbReference>
<accession>A0A8S1WEE9</accession>
<feature type="coiled-coil region" evidence="1">
    <location>
        <begin position="87"/>
        <end position="390"/>
    </location>
</feature>
<evidence type="ECO:0000313" key="4">
    <source>
        <dbReference type="Proteomes" id="UP000683925"/>
    </source>
</evidence>
<dbReference type="Proteomes" id="UP000683925">
    <property type="component" value="Unassembled WGS sequence"/>
</dbReference>
<feature type="coiled-coil region" evidence="1">
    <location>
        <begin position="418"/>
        <end position="525"/>
    </location>
</feature>
<proteinExistence type="predicted"/>
<keyword evidence="1" id="KW-0175">Coiled coil</keyword>
<comment type="caution">
    <text evidence="3">The sequence shown here is derived from an EMBL/GenBank/DDBJ whole genome shotgun (WGS) entry which is preliminary data.</text>
</comment>
<reference evidence="3" key="1">
    <citation type="submission" date="2021-01" db="EMBL/GenBank/DDBJ databases">
        <authorList>
            <consortium name="Genoscope - CEA"/>
            <person name="William W."/>
        </authorList>
    </citation>
    <scope>NUCLEOTIDE SEQUENCE</scope>
</reference>
<protein>
    <submittedName>
        <fullName evidence="3">Uncharacterized protein</fullName>
    </submittedName>
</protein>
<sequence>MIRQRSVSQNSKALEFEQVRDTKTSQFHRKIVPLHQENSMLKDRLHKMKFQVEDNLQLVIDELDKDLQLKAKLIDFQQLFGLIKAQINKDHEKIDSLQEQIERLQFNLTQSAQQREDECQMYQQSQTTLNEQLQKEKQQFRSEKLSLDEQIKVLTYQNYEKEQELEQMKKQLQWELDQNQELIQKVERTKKFDQELKDKQVQYETTISKLNAQIETDNQVFKNELELQQQKLEAKYRQMIQENKLLTSQVSEMKQNIHQLKQQKESMERTLESNNQKMKDMKAGVISDKQQMSKNEKTIEELQTELTFFKNKVSLDEKREIKLKQQLTQQEDQIQELLQVKNQYNNLRKVLQQEHLVEIEKINIQHNQQLKSLNEQMQIQRVKYEKLLGKQVDIKEVAQYQQKDYSQQYEDPVHIQYVENLELKIENQTQLIKQLEQNIINNNEEYNKEKQQMYNQFAQEKQVLITQQKQDLQRQLAEFEEFKNKLQSDYNYRTQLLTQQFSFQLDQQKQEQKQLQQIIDQSKLSGDEKTKLLEIASEEIMNLRKKYDHDIYEERNTQRQMKHEFENAISQNNSDHQKQIDILKREIENLKLSLSDFQEKDQVNKQKISDLLNEQKQDKSSINQLEFQLNKKQIEIQKLNETIRGLNARISTLLLEVENTKKTYNIFAPSSSNSSHYNLKKLELEIPTDLSQQQRHSSSELKFKPELLMQDFGKKSNRNRSQQGSRQYQIRQMPPV</sequence>
<feature type="compositionally biased region" description="Polar residues" evidence="2">
    <location>
        <begin position="719"/>
        <end position="730"/>
    </location>
</feature>
<gene>
    <name evidence="3" type="ORF">POCTA_138.1.T0920226</name>
</gene>
<feature type="coiled-coil region" evidence="1">
    <location>
        <begin position="573"/>
        <end position="656"/>
    </location>
</feature>
<dbReference type="AlphaFoldDB" id="A0A8S1WEE9"/>
<evidence type="ECO:0000313" key="3">
    <source>
        <dbReference type="EMBL" id="CAD8188468.1"/>
    </source>
</evidence>
<keyword evidence="4" id="KW-1185">Reference proteome</keyword>
<dbReference type="OrthoDB" id="304713at2759"/>
<evidence type="ECO:0000256" key="1">
    <source>
        <dbReference type="SAM" id="Coils"/>
    </source>
</evidence>
<name>A0A8S1WEE9_PAROT</name>
<evidence type="ECO:0000256" key="2">
    <source>
        <dbReference type="SAM" id="MobiDB-lite"/>
    </source>
</evidence>
<feature type="region of interest" description="Disordered" evidence="2">
    <location>
        <begin position="689"/>
        <end position="736"/>
    </location>
</feature>
<organism evidence="3 4">
    <name type="scientific">Paramecium octaurelia</name>
    <dbReference type="NCBI Taxonomy" id="43137"/>
    <lineage>
        <taxon>Eukaryota</taxon>
        <taxon>Sar</taxon>
        <taxon>Alveolata</taxon>
        <taxon>Ciliophora</taxon>
        <taxon>Intramacronucleata</taxon>
        <taxon>Oligohymenophorea</taxon>
        <taxon>Peniculida</taxon>
        <taxon>Parameciidae</taxon>
        <taxon>Paramecium</taxon>
    </lineage>
</organism>
<dbReference type="OMA" id="YNIFAPS"/>